<dbReference type="Proteomes" id="UP001159363">
    <property type="component" value="Chromosome 3"/>
</dbReference>
<evidence type="ECO:0000313" key="2">
    <source>
        <dbReference type="Proteomes" id="UP001159363"/>
    </source>
</evidence>
<protein>
    <recommendedName>
        <fullName evidence="3">DUF4371 domain-containing protein</fullName>
    </recommendedName>
</protein>
<proteinExistence type="predicted"/>
<evidence type="ECO:0000313" key="1">
    <source>
        <dbReference type="EMBL" id="KAJ8890495.1"/>
    </source>
</evidence>
<organism evidence="1 2">
    <name type="scientific">Dryococelus australis</name>
    <dbReference type="NCBI Taxonomy" id="614101"/>
    <lineage>
        <taxon>Eukaryota</taxon>
        <taxon>Metazoa</taxon>
        <taxon>Ecdysozoa</taxon>
        <taxon>Arthropoda</taxon>
        <taxon>Hexapoda</taxon>
        <taxon>Insecta</taxon>
        <taxon>Pterygota</taxon>
        <taxon>Neoptera</taxon>
        <taxon>Polyneoptera</taxon>
        <taxon>Phasmatodea</taxon>
        <taxon>Verophasmatodea</taxon>
        <taxon>Anareolatae</taxon>
        <taxon>Phasmatidae</taxon>
        <taxon>Eurycanthinae</taxon>
        <taxon>Dryococelus</taxon>
    </lineage>
</organism>
<reference evidence="1 2" key="1">
    <citation type="submission" date="2023-02" db="EMBL/GenBank/DDBJ databases">
        <title>LHISI_Scaffold_Assembly.</title>
        <authorList>
            <person name="Stuart O.P."/>
            <person name="Cleave R."/>
            <person name="Magrath M.J.L."/>
            <person name="Mikheyev A.S."/>
        </authorList>
    </citation>
    <scope>NUCLEOTIDE SEQUENCE [LARGE SCALE GENOMIC DNA]</scope>
    <source>
        <strain evidence="1">Daus_M_001</strain>
        <tissue evidence="1">Leg muscle</tissue>
    </source>
</reference>
<accession>A0ABQ9I1G1</accession>
<dbReference type="PANTHER" id="PTHR37162">
    <property type="entry name" value="HAT FAMILY DIMERISATION DOMAINCONTAINING PROTEIN-RELATED"/>
    <property type="match status" value="1"/>
</dbReference>
<evidence type="ECO:0008006" key="3">
    <source>
        <dbReference type="Google" id="ProtNLM"/>
    </source>
</evidence>
<dbReference type="EMBL" id="JARBHB010000003">
    <property type="protein sequence ID" value="KAJ8890495.1"/>
    <property type="molecule type" value="Genomic_DNA"/>
</dbReference>
<dbReference type="PANTHER" id="PTHR37162:SF10">
    <property type="entry name" value="DUF4371 DOMAIN-CONTAINING PROTEIN"/>
    <property type="match status" value="1"/>
</dbReference>
<comment type="caution">
    <text evidence="1">The sequence shown here is derived from an EMBL/GenBank/DDBJ whole genome shotgun (WGS) entry which is preliminary data.</text>
</comment>
<keyword evidence="2" id="KW-1185">Reference proteome</keyword>
<name>A0ABQ9I1G1_9NEOP</name>
<sequence length="145" mass="15938">MLKARSIVANIKCQEDFEVLCKTWKNRFGRYTSRMLHNIPLNAADHAGLLLKKMFLDSEIAKKYGCICTKTSAIVKEMDSDAKSSVIQCLQNALFSVSTDGSSDTNSKLYPMVVTFYDGTQEKIVNSVLSTPALGGDSTGWNIGT</sequence>
<gene>
    <name evidence="1" type="ORF">PR048_010004</name>
</gene>